<accession>A0ABR4AEH1</accession>
<proteinExistence type="predicted"/>
<gene>
    <name evidence="8" type="ORF">N7G274_003375</name>
</gene>
<feature type="region of interest" description="Disordered" evidence="5">
    <location>
        <begin position="269"/>
        <end position="298"/>
    </location>
</feature>
<feature type="transmembrane region" description="Helical" evidence="6">
    <location>
        <begin position="101"/>
        <end position="118"/>
    </location>
</feature>
<feature type="transmembrane region" description="Helical" evidence="6">
    <location>
        <begin position="217"/>
        <end position="235"/>
    </location>
</feature>
<evidence type="ECO:0000256" key="2">
    <source>
        <dbReference type="ARBA" id="ARBA00022692"/>
    </source>
</evidence>
<dbReference type="Gene3D" id="1.20.1250.20">
    <property type="entry name" value="MFS general substrate transporter like domains"/>
    <property type="match status" value="1"/>
</dbReference>
<evidence type="ECO:0000313" key="8">
    <source>
        <dbReference type="EMBL" id="KAL2043855.1"/>
    </source>
</evidence>
<dbReference type="PANTHER" id="PTHR23502">
    <property type="entry name" value="MAJOR FACILITATOR SUPERFAMILY"/>
    <property type="match status" value="1"/>
</dbReference>
<comment type="subcellular location">
    <subcellularLocation>
        <location evidence="1">Membrane</location>
        <topology evidence="1">Multi-pass membrane protein</topology>
    </subcellularLocation>
</comment>
<keyword evidence="9" id="KW-1185">Reference proteome</keyword>
<feature type="transmembrane region" description="Helical" evidence="6">
    <location>
        <begin position="481"/>
        <end position="500"/>
    </location>
</feature>
<dbReference type="Proteomes" id="UP001590950">
    <property type="component" value="Unassembled WGS sequence"/>
</dbReference>
<dbReference type="PROSITE" id="PS50850">
    <property type="entry name" value="MFS"/>
    <property type="match status" value="1"/>
</dbReference>
<evidence type="ECO:0000256" key="5">
    <source>
        <dbReference type="SAM" id="MobiDB-lite"/>
    </source>
</evidence>
<dbReference type="Pfam" id="PF07690">
    <property type="entry name" value="MFS_1"/>
    <property type="match status" value="1"/>
</dbReference>
<feature type="transmembrane region" description="Helical" evidence="6">
    <location>
        <begin position="157"/>
        <end position="179"/>
    </location>
</feature>
<dbReference type="PANTHER" id="PTHR23502:SF29">
    <property type="entry name" value="TRANSPORTER, PUTATIVE (AFU_ORTHOLOGUE AFUA_6G06680)-RELATED"/>
    <property type="match status" value="1"/>
</dbReference>
<dbReference type="SUPFAM" id="SSF103473">
    <property type="entry name" value="MFS general substrate transporter"/>
    <property type="match status" value="1"/>
</dbReference>
<feature type="domain" description="Major facilitator superfamily (MFS) profile" evidence="7">
    <location>
        <begin position="60"/>
        <end position="559"/>
    </location>
</feature>
<feature type="transmembrane region" description="Helical" evidence="6">
    <location>
        <begin position="186"/>
        <end position="205"/>
    </location>
</feature>
<name>A0ABR4AEH1_9LECA</name>
<comment type="caution">
    <text evidence="8">The sequence shown here is derived from an EMBL/GenBank/DDBJ whole genome shotgun (WGS) entry which is preliminary data.</text>
</comment>
<sequence>MGLGIVEPRRRGTHVPGTAVLLQDDLGTKSKGEDEVVLVPRPSDSPRDPLNWPLWKKDLCLFAICLSITLGGIQSAILSTVNGVLLLEFQTSITKVENLSSYPPLACAISCLFASVLARMIGKRPVYLMSTTIFLISTVWCALIGKDYGSFFAARFISGLGLGAYEAIVLSTVGDLYFVHQRGKRIAFLNVMSLGPVNLSPIISGYVADKYGWRTNFWIMTAFTAIALLFIFFAAPETTYNRPVLYETDINSGVSSPITQDTLITDDVATTKENGSNVSPPPKDKERSTEGMDMHEPPRSYWQELSPIRGLETRDNPLVLLIRLFTCALYPAVIWSFLVGGTYVAWFIALTVVVAQIFSPPPISYTPAKLGHLNTFPTVGAFMAFIVMGTLADSTAKYAARRNNRIYEPEFRLYLISFGLFIGVPGLALFGWYASTAAPGHMINWVVMSFIYGMVIFTTVTQQSNTFAYLLDAHRDISVETAVFSVMLRNFFSFGAGKFLPVWLFKSGPAKTFYAIAGIQAALVLTTVPLYVYGKVIREFYHRHNPFKFLHVDVGRRMA</sequence>
<feature type="transmembrane region" description="Helical" evidence="6">
    <location>
        <begin position="59"/>
        <end position="81"/>
    </location>
</feature>
<reference evidence="8 9" key="1">
    <citation type="submission" date="2024-09" db="EMBL/GenBank/DDBJ databases">
        <title>Rethinking Asexuality: The Enigmatic Case of Functional Sexual Genes in Lepraria (Stereocaulaceae).</title>
        <authorList>
            <person name="Doellman M."/>
            <person name="Sun Y."/>
            <person name="Barcenas-Pena A."/>
            <person name="Lumbsch H.T."/>
            <person name="Grewe F."/>
        </authorList>
    </citation>
    <scope>NUCLEOTIDE SEQUENCE [LARGE SCALE GENOMIC DNA]</scope>
    <source>
        <strain evidence="8 9">Mercado 3170</strain>
    </source>
</reference>
<keyword evidence="4 6" id="KW-0472">Membrane</keyword>
<evidence type="ECO:0000256" key="3">
    <source>
        <dbReference type="ARBA" id="ARBA00022989"/>
    </source>
</evidence>
<dbReference type="InterPro" id="IPR036259">
    <property type="entry name" value="MFS_trans_sf"/>
</dbReference>
<dbReference type="InterPro" id="IPR011701">
    <property type="entry name" value="MFS"/>
</dbReference>
<feature type="transmembrane region" description="Helical" evidence="6">
    <location>
        <begin position="441"/>
        <end position="460"/>
    </location>
</feature>
<evidence type="ECO:0000259" key="7">
    <source>
        <dbReference type="PROSITE" id="PS50850"/>
    </source>
</evidence>
<evidence type="ECO:0000256" key="4">
    <source>
        <dbReference type="ARBA" id="ARBA00023136"/>
    </source>
</evidence>
<feature type="transmembrane region" description="Helical" evidence="6">
    <location>
        <begin position="413"/>
        <end position="435"/>
    </location>
</feature>
<feature type="transmembrane region" description="Helical" evidence="6">
    <location>
        <begin position="370"/>
        <end position="392"/>
    </location>
</feature>
<keyword evidence="3 6" id="KW-1133">Transmembrane helix</keyword>
<feature type="transmembrane region" description="Helical" evidence="6">
    <location>
        <begin position="512"/>
        <end position="533"/>
    </location>
</feature>
<evidence type="ECO:0000256" key="6">
    <source>
        <dbReference type="SAM" id="Phobius"/>
    </source>
</evidence>
<feature type="transmembrane region" description="Helical" evidence="6">
    <location>
        <begin position="125"/>
        <end position="145"/>
    </location>
</feature>
<organism evidence="8 9">
    <name type="scientific">Stereocaulon virgatum</name>
    <dbReference type="NCBI Taxonomy" id="373712"/>
    <lineage>
        <taxon>Eukaryota</taxon>
        <taxon>Fungi</taxon>
        <taxon>Dikarya</taxon>
        <taxon>Ascomycota</taxon>
        <taxon>Pezizomycotina</taxon>
        <taxon>Lecanoromycetes</taxon>
        <taxon>OSLEUM clade</taxon>
        <taxon>Lecanoromycetidae</taxon>
        <taxon>Lecanorales</taxon>
        <taxon>Lecanorineae</taxon>
        <taxon>Stereocaulaceae</taxon>
        <taxon>Stereocaulon</taxon>
    </lineage>
</organism>
<feature type="transmembrane region" description="Helical" evidence="6">
    <location>
        <begin position="332"/>
        <end position="358"/>
    </location>
</feature>
<feature type="compositionally biased region" description="Basic and acidic residues" evidence="5">
    <location>
        <begin position="282"/>
        <end position="298"/>
    </location>
</feature>
<dbReference type="InterPro" id="IPR020846">
    <property type="entry name" value="MFS_dom"/>
</dbReference>
<evidence type="ECO:0000256" key="1">
    <source>
        <dbReference type="ARBA" id="ARBA00004141"/>
    </source>
</evidence>
<evidence type="ECO:0000313" key="9">
    <source>
        <dbReference type="Proteomes" id="UP001590950"/>
    </source>
</evidence>
<protein>
    <recommendedName>
        <fullName evidence="7">Major facilitator superfamily (MFS) profile domain-containing protein</fullName>
    </recommendedName>
</protein>
<dbReference type="EMBL" id="JBEFKJ010000010">
    <property type="protein sequence ID" value="KAL2043855.1"/>
    <property type="molecule type" value="Genomic_DNA"/>
</dbReference>
<keyword evidence="2 6" id="KW-0812">Transmembrane</keyword>